<dbReference type="AlphaFoldDB" id="A0AAE1D4C7"/>
<accession>A0AAE1D4C7</accession>
<organism evidence="1 2">
    <name type="scientific">Elysia crispata</name>
    <name type="common">lettuce slug</name>
    <dbReference type="NCBI Taxonomy" id="231223"/>
    <lineage>
        <taxon>Eukaryota</taxon>
        <taxon>Metazoa</taxon>
        <taxon>Spiralia</taxon>
        <taxon>Lophotrochozoa</taxon>
        <taxon>Mollusca</taxon>
        <taxon>Gastropoda</taxon>
        <taxon>Heterobranchia</taxon>
        <taxon>Euthyneura</taxon>
        <taxon>Panpulmonata</taxon>
        <taxon>Sacoglossa</taxon>
        <taxon>Placobranchoidea</taxon>
        <taxon>Plakobranchidae</taxon>
        <taxon>Elysia</taxon>
    </lineage>
</organism>
<proteinExistence type="predicted"/>
<comment type="caution">
    <text evidence="1">The sequence shown here is derived from an EMBL/GenBank/DDBJ whole genome shotgun (WGS) entry which is preliminary data.</text>
</comment>
<sequence length="157" mass="17791">MPRAERGGTEQALPVSIDSYNKHMGGVRAVLINLLSPYDCTRRLVKWYRKLAEHLIQLTVLNPWNLHRCIQWRKANDDRGNFIAEPSMNENLLHLTGRHFIEQVPATAKGRPQKALQSLLQERALGQTFVTTAPTALASQGFVFVLLQSIPHLWNAT</sequence>
<evidence type="ECO:0000313" key="2">
    <source>
        <dbReference type="Proteomes" id="UP001283361"/>
    </source>
</evidence>
<reference evidence="1" key="1">
    <citation type="journal article" date="2023" name="G3 (Bethesda)">
        <title>A reference genome for the long-term kleptoplast-retaining sea slug Elysia crispata morphotype clarki.</title>
        <authorList>
            <person name="Eastman K.E."/>
            <person name="Pendleton A.L."/>
            <person name="Shaikh M.A."/>
            <person name="Suttiyut T."/>
            <person name="Ogas R."/>
            <person name="Tomko P."/>
            <person name="Gavelis G."/>
            <person name="Widhalm J.R."/>
            <person name="Wisecaver J.H."/>
        </authorList>
    </citation>
    <scope>NUCLEOTIDE SEQUENCE</scope>
    <source>
        <strain evidence="1">ECLA1</strain>
    </source>
</reference>
<gene>
    <name evidence="1" type="ORF">RRG08_059621</name>
</gene>
<name>A0AAE1D4C7_9GAST</name>
<evidence type="ECO:0000313" key="1">
    <source>
        <dbReference type="EMBL" id="KAK3756899.1"/>
    </source>
</evidence>
<dbReference type="EMBL" id="JAWDGP010005447">
    <property type="protein sequence ID" value="KAK3756899.1"/>
    <property type="molecule type" value="Genomic_DNA"/>
</dbReference>
<keyword evidence="2" id="KW-1185">Reference proteome</keyword>
<protein>
    <submittedName>
        <fullName evidence="1">Uncharacterized protein</fullName>
    </submittedName>
</protein>
<dbReference type="Proteomes" id="UP001283361">
    <property type="component" value="Unassembled WGS sequence"/>
</dbReference>